<dbReference type="Pfam" id="PF10545">
    <property type="entry name" value="MADF_DNA_bdg"/>
    <property type="match status" value="1"/>
</dbReference>
<dbReference type="PROSITE" id="PS51029">
    <property type="entry name" value="MADF"/>
    <property type="match status" value="1"/>
</dbReference>
<accession>A0AAN8X6I5</accession>
<keyword evidence="3" id="KW-1185">Reference proteome</keyword>
<dbReference type="SMART" id="SM00595">
    <property type="entry name" value="MADF"/>
    <property type="match status" value="1"/>
</dbReference>
<evidence type="ECO:0000259" key="1">
    <source>
        <dbReference type="PROSITE" id="PS51029"/>
    </source>
</evidence>
<proteinExistence type="predicted"/>
<comment type="caution">
    <text evidence="2">The sequence shown here is derived from an EMBL/GenBank/DDBJ whole genome shotgun (WGS) entry which is preliminary data.</text>
</comment>
<dbReference type="Proteomes" id="UP001381693">
    <property type="component" value="Unassembled WGS sequence"/>
</dbReference>
<reference evidence="2 3" key="1">
    <citation type="submission" date="2023-11" db="EMBL/GenBank/DDBJ databases">
        <title>Halocaridina rubra genome assembly.</title>
        <authorList>
            <person name="Smith C."/>
        </authorList>
    </citation>
    <scope>NUCLEOTIDE SEQUENCE [LARGE SCALE GENOMIC DNA]</scope>
    <source>
        <strain evidence="2">EP-1</strain>
        <tissue evidence="2">Whole</tissue>
    </source>
</reference>
<dbReference type="PANTHER" id="PTHR21505">
    <property type="entry name" value="MADF DOMAIN-CONTAINING PROTEIN-RELATED"/>
    <property type="match status" value="1"/>
</dbReference>
<evidence type="ECO:0000313" key="3">
    <source>
        <dbReference type="Proteomes" id="UP001381693"/>
    </source>
</evidence>
<feature type="domain" description="MADF" evidence="1">
    <location>
        <begin position="16"/>
        <end position="114"/>
    </location>
</feature>
<evidence type="ECO:0000313" key="2">
    <source>
        <dbReference type="EMBL" id="KAK7073040.1"/>
    </source>
</evidence>
<name>A0AAN8X6I5_HALRR</name>
<dbReference type="AlphaFoldDB" id="A0AAN8X6I5"/>
<organism evidence="2 3">
    <name type="scientific">Halocaridina rubra</name>
    <name type="common">Hawaiian red shrimp</name>
    <dbReference type="NCBI Taxonomy" id="373956"/>
    <lineage>
        <taxon>Eukaryota</taxon>
        <taxon>Metazoa</taxon>
        <taxon>Ecdysozoa</taxon>
        <taxon>Arthropoda</taxon>
        <taxon>Crustacea</taxon>
        <taxon>Multicrustacea</taxon>
        <taxon>Malacostraca</taxon>
        <taxon>Eumalacostraca</taxon>
        <taxon>Eucarida</taxon>
        <taxon>Decapoda</taxon>
        <taxon>Pleocyemata</taxon>
        <taxon>Caridea</taxon>
        <taxon>Atyoidea</taxon>
        <taxon>Atyidae</taxon>
        <taxon>Halocaridina</taxon>
    </lineage>
</organism>
<sequence length="255" mass="29008">MEDINGKRNERDVLLEFIQTYRDYPALWKVKSKEYTNKIARSEGIAALQDVLKELEPNCTREAVIKKINCLRSSFRREYRKIEDSKKFGTSPDDVYASSLWYFEEMMFVVDQDVSRDGCSNLDDINNLDAGIAEADEAGGATPYTSQQVKRRRKPLFKSGHILNTEARKLDESVHKDKSGIDLFGSYVARRLHSMDQRTAIITRKLINDVLFEAEMGILNSSSRIISIPQETVPLPIPSNTSVYGCSSNNSSQHQ</sequence>
<protein>
    <recommendedName>
        <fullName evidence="1">MADF domain-containing protein</fullName>
    </recommendedName>
</protein>
<dbReference type="InterPro" id="IPR006578">
    <property type="entry name" value="MADF-dom"/>
</dbReference>
<gene>
    <name evidence="2" type="ORF">SK128_003471</name>
</gene>
<dbReference type="PANTHER" id="PTHR21505:SF8">
    <property type="entry name" value="DPT-YFP REPRESSOR BY OVEREXPRESSION, ISOFORM D-RELATED"/>
    <property type="match status" value="1"/>
</dbReference>
<dbReference type="EMBL" id="JAXCGZ010013268">
    <property type="protein sequence ID" value="KAK7073040.1"/>
    <property type="molecule type" value="Genomic_DNA"/>
</dbReference>